<sequence>MKLVWTRPAAADRREIRAYVAHDNPSAALALDERFSEIAGCLIDHPLLGRVGRVAGTRELVVHPNYILVYDVIADSVRVLRVLRVLHAARQWPSQQA</sequence>
<evidence type="ECO:0000256" key="1">
    <source>
        <dbReference type="ARBA" id="ARBA00006226"/>
    </source>
</evidence>
<evidence type="ECO:0000256" key="2">
    <source>
        <dbReference type="ARBA" id="ARBA00022649"/>
    </source>
</evidence>
<dbReference type="PANTHER" id="PTHR33755:SF6">
    <property type="entry name" value="PLASMID STABILIZATION SYSTEM PROTEIN"/>
    <property type="match status" value="1"/>
</dbReference>
<dbReference type="InterPro" id="IPR035093">
    <property type="entry name" value="RelE/ParE_toxin_dom_sf"/>
</dbReference>
<dbReference type="EMBL" id="JBHUIG010000009">
    <property type="protein sequence ID" value="MFD2319184.1"/>
    <property type="molecule type" value="Genomic_DNA"/>
</dbReference>
<protein>
    <submittedName>
        <fullName evidence="3">Type II toxin-antitoxin system RelE/ParE family toxin</fullName>
    </submittedName>
</protein>
<evidence type="ECO:0000313" key="3">
    <source>
        <dbReference type="EMBL" id="MFD2319184.1"/>
    </source>
</evidence>
<dbReference type="Proteomes" id="UP001597287">
    <property type="component" value="Unassembled WGS sequence"/>
</dbReference>
<dbReference type="RefSeq" id="WP_183021503.1">
    <property type="nucleotide sequence ID" value="NZ_JBHSIH010000001.1"/>
</dbReference>
<evidence type="ECO:0000313" key="4">
    <source>
        <dbReference type="Proteomes" id="UP001597287"/>
    </source>
</evidence>
<reference evidence="4" key="1">
    <citation type="journal article" date="2019" name="Int. J. Syst. Evol. Microbiol.">
        <title>The Global Catalogue of Microorganisms (GCM) 10K type strain sequencing project: providing services to taxonomists for standard genome sequencing and annotation.</title>
        <authorList>
            <consortium name="The Broad Institute Genomics Platform"/>
            <consortium name="The Broad Institute Genome Sequencing Center for Infectious Disease"/>
            <person name="Wu L."/>
            <person name="Ma J."/>
        </authorList>
    </citation>
    <scope>NUCLEOTIDE SEQUENCE [LARGE SCALE GENOMIC DNA]</scope>
    <source>
        <strain evidence="4">CCUG 62793</strain>
    </source>
</reference>
<keyword evidence="2" id="KW-1277">Toxin-antitoxin system</keyword>
<proteinExistence type="inferred from homology"/>
<dbReference type="InterPro" id="IPR007712">
    <property type="entry name" value="RelE/ParE_toxin"/>
</dbReference>
<dbReference type="InterPro" id="IPR051803">
    <property type="entry name" value="TA_system_RelE-like_toxin"/>
</dbReference>
<organism evidence="3 4">
    <name type="scientific">Delftia deserti</name>
    <dbReference type="NCBI Taxonomy" id="1651218"/>
    <lineage>
        <taxon>Bacteria</taxon>
        <taxon>Pseudomonadati</taxon>
        <taxon>Pseudomonadota</taxon>
        <taxon>Betaproteobacteria</taxon>
        <taxon>Burkholderiales</taxon>
        <taxon>Comamonadaceae</taxon>
        <taxon>Delftia</taxon>
    </lineage>
</organism>
<name>A0ABW5EQP4_9BURK</name>
<accession>A0ABW5EQP4</accession>
<dbReference type="Gene3D" id="3.30.2310.20">
    <property type="entry name" value="RelE-like"/>
    <property type="match status" value="1"/>
</dbReference>
<keyword evidence="4" id="KW-1185">Reference proteome</keyword>
<comment type="similarity">
    <text evidence="1">Belongs to the RelE toxin family.</text>
</comment>
<dbReference type="Pfam" id="PF05016">
    <property type="entry name" value="ParE_toxin"/>
    <property type="match status" value="1"/>
</dbReference>
<gene>
    <name evidence="3" type="ORF">ACFSPV_10730</name>
</gene>
<dbReference type="NCBIfam" id="TIGR02385">
    <property type="entry name" value="RelE_StbE"/>
    <property type="match status" value="1"/>
</dbReference>
<dbReference type="PANTHER" id="PTHR33755">
    <property type="entry name" value="TOXIN PARE1-RELATED"/>
    <property type="match status" value="1"/>
</dbReference>
<comment type="caution">
    <text evidence="3">The sequence shown here is derived from an EMBL/GenBank/DDBJ whole genome shotgun (WGS) entry which is preliminary data.</text>
</comment>